<keyword evidence="2 5" id="KW-0808">Transferase</keyword>
<dbReference type="GO" id="GO:0005739">
    <property type="term" value="C:mitochondrion"/>
    <property type="evidence" value="ECO:0007669"/>
    <property type="project" value="UniProtKB-ARBA"/>
</dbReference>
<dbReference type="GO" id="GO:0001680">
    <property type="term" value="P:tRNA 3'-terminal CCA addition"/>
    <property type="evidence" value="ECO:0007669"/>
    <property type="project" value="UniProtKB-ARBA"/>
</dbReference>
<reference evidence="8" key="1">
    <citation type="submission" date="2021-11" db="EMBL/GenBank/DDBJ databases">
        <authorList>
            <person name="Islam A."/>
            <person name="Islam S."/>
            <person name="Flora M.S."/>
            <person name="Rahman M."/>
            <person name="Ziaur R.M."/>
            <person name="Epstein J.H."/>
            <person name="Hassan M."/>
            <person name="Klassen M."/>
            <person name="Woodard K."/>
            <person name="Webb A."/>
            <person name="Webby R.J."/>
            <person name="El Zowalaty M.E."/>
        </authorList>
    </citation>
    <scope>NUCLEOTIDE SEQUENCE</scope>
    <source>
        <strain evidence="8">Pbs3</strain>
    </source>
</reference>
<dbReference type="PANTHER" id="PTHR13734:SF5">
    <property type="entry name" value="CCA TRNA NUCLEOTIDYLTRANSFERASE, MITOCHONDRIAL"/>
    <property type="match status" value="1"/>
</dbReference>
<evidence type="ECO:0000313" key="8">
    <source>
        <dbReference type="EMBL" id="CAH0475412.1"/>
    </source>
</evidence>
<evidence type="ECO:0000256" key="4">
    <source>
        <dbReference type="ARBA" id="ARBA00022884"/>
    </source>
</evidence>
<dbReference type="PANTHER" id="PTHR13734">
    <property type="entry name" value="TRNA-NUCLEOTIDYLTRANSFERASE"/>
    <property type="match status" value="1"/>
</dbReference>
<comment type="caution">
    <text evidence="8">The sequence shown here is derived from an EMBL/GenBank/DDBJ whole genome shotgun (WGS) entry which is preliminary data.</text>
</comment>
<dbReference type="FunFam" id="3.30.460.10:FF:000019">
    <property type="entry name" value="tRNA nucleotidyltransferase cca2"/>
    <property type="match status" value="1"/>
</dbReference>
<keyword evidence="3" id="KW-0547">Nucleotide-binding</keyword>
<dbReference type="GO" id="GO:0052929">
    <property type="term" value="F:ATP:3'-cytidine-cytidine-tRNA adenylyltransferase activity"/>
    <property type="evidence" value="ECO:0007669"/>
    <property type="project" value="TreeGrafter"/>
</dbReference>
<dbReference type="Pfam" id="PF12627">
    <property type="entry name" value="PolyA_pol_RNAbd"/>
    <property type="match status" value="1"/>
</dbReference>
<sequence length="633" mass="72271">MRLLVLRRVHLFRHLSLCRFVSNTSHISPIDPCNNGIVSSSTAFLPSKNLRLTLTPAEDSLFCFLEYIQRLYTPETKLRVAGGWVRDKLRGAASEDIDIALDNIMGMKFANMILKFQRDRKLPPSSVGIVKANSNKSKHLEVATVQIEGATVDFVHLRAEEYTQGSRVPEVTFATPADDASRRDLTINALFYNLHTRQVEDFTGKGVHDLIQGIIRTPTEPVQTFLDDPLRVLRAFRFACEFGFTIDSALEKAVREQREIVDAMRRKVSRERIGIEVRKMLSGEDPARAFSLLRDFGLLDLVFSDIAGETDERRERDNVQKDEFPYPPRVWTESIQARASHYLSYLQHSRLSLAKCKISNVESTAAIFAPLFLQQLPTVCLDDLEKLTQPIHEVFDGITEQDIISSSLAFLDRREKIAAALDSSEIVEMLKVHVKWPKPAGKRVALIIEAIATYPDNPRSDVSAGESSKCHRYEVASTIQHRVQQLMWMTQYHSVLAPAMTILVSNCSRLEYKTLDRETFQVTVEMQEKALTRYLTMAKTVGKSDEPTGGDEIRRMNPCRRVDGKMVQEKFGPDGKKGIARALWVLHVWEKIHPHANFETERTFLDRLVLCCQRKDNIQYSYLDNIYSFFISR</sequence>
<evidence type="ECO:0008006" key="10">
    <source>
        <dbReference type="Google" id="ProtNLM"/>
    </source>
</evidence>
<keyword evidence="4 5" id="KW-0694">RNA-binding</keyword>
<name>A0AAU9KXN8_9STRA</name>
<evidence type="ECO:0000256" key="3">
    <source>
        <dbReference type="ARBA" id="ARBA00022741"/>
    </source>
</evidence>
<evidence type="ECO:0000256" key="2">
    <source>
        <dbReference type="ARBA" id="ARBA00022679"/>
    </source>
</evidence>
<dbReference type="Gene3D" id="1.10.3090.10">
    <property type="entry name" value="cca-adding enzyme, domain 2"/>
    <property type="match status" value="1"/>
</dbReference>
<proteinExistence type="inferred from homology"/>
<dbReference type="SUPFAM" id="SSF81301">
    <property type="entry name" value="Nucleotidyltransferase"/>
    <property type="match status" value="1"/>
</dbReference>
<dbReference type="SUPFAM" id="SSF81891">
    <property type="entry name" value="Poly A polymerase C-terminal region-like"/>
    <property type="match status" value="1"/>
</dbReference>
<evidence type="ECO:0000259" key="7">
    <source>
        <dbReference type="Pfam" id="PF12627"/>
    </source>
</evidence>
<dbReference type="InterPro" id="IPR032828">
    <property type="entry name" value="PolyA_RNA-bd"/>
</dbReference>
<evidence type="ECO:0000256" key="5">
    <source>
        <dbReference type="RuleBase" id="RU003953"/>
    </source>
</evidence>
<feature type="domain" description="tRNA nucleotidyltransferase/poly(A) polymerase RNA and SrmB- binding" evidence="7">
    <location>
        <begin position="243"/>
        <end position="306"/>
    </location>
</feature>
<dbReference type="Proteomes" id="UP001160483">
    <property type="component" value="Unassembled WGS sequence"/>
</dbReference>
<protein>
    <recommendedName>
        <fullName evidence="10">Poly A polymerase head domain-containing protein</fullName>
    </recommendedName>
</protein>
<organism evidence="8 9">
    <name type="scientific">Peronospora belbahrii</name>
    <dbReference type="NCBI Taxonomy" id="622444"/>
    <lineage>
        <taxon>Eukaryota</taxon>
        <taxon>Sar</taxon>
        <taxon>Stramenopiles</taxon>
        <taxon>Oomycota</taxon>
        <taxon>Peronosporomycetes</taxon>
        <taxon>Peronosporales</taxon>
        <taxon>Peronosporaceae</taxon>
        <taxon>Peronospora</taxon>
    </lineage>
</organism>
<evidence type="ECO:0000313" key="9">
    <source>
        <dbReference type="Proteomes" id="UP001160483"/>
    </source>
</evidence>
<dbReference type="CDD" id="cd05398">
    <property type="entry name" value="NT_ClassII-CCAase"/>
    <property type="match status" value="1"/>
</dbReference>
<feature type="domain" description="Poly A polymerase head" evidence="6">
    <location>
        <begin position="78"/>
        <end position="216"/>
    </location>
</feature>
<comment type="similarity">
    <text evidence="1 5">Belongs to the tRNA nucleotidyltransferase/poly(A) polymerase family.</text>
</comment>
<dbReference type="InterPro" id="IPR043519">
    <property type="entry name" value="NT_sf"/>
</dbReference>
<gene>
    <name evidence="8" type="ORF">PBS003_LOCUS2226</name>
</gene>
<dbReference type="InterPro" id="IPR002646">
    <property type="entry name" value="PolA_pol_head_dom"/>
</dbReference>
<dbReference type="EMBL" id="CAKKTJ010000126">
    <property type="protein sequence ID" value="CAH0475412.1"/>
    <property type="molecule type" value="Genomic_DNA"/>
</dbReference>
<dbReference type="Pfam" id="PF01743">
    <property type="entry name" value="PolyA_pol"/>
    <property type="match status" value="1"/>
</dbReference>
<dbReference type="AlphaFoldDB" id="A0AAU9KXN8"/>
<dbReference type="GO" id="GO:0052927">
    <property type="term" value="F:CC tRNA cytidylyltransferase activity"/>
    <property type="evidence" value="ECO:0007669"/>
    <property type="project" value="TreeGrafter"/>
</dbReference>
<evidence type="ECO:0000259" key="6">
    <source>
        <dbReference type="Pfam" id="PF01743"/>
    </source>
</evidence>
<accession>A0AAU9KXN8</accession>
<dbReference type="GO" id="GO:0000166">
    <property type="term" value="F:nucleotide binding"/>
    <property type="evidence" value="ECO:0007669"/>
    <property type="project" value="UniProtKB-KW"/>
</dbReference>
<evidence type="ECO:0000256" key="1">
    <source>
        <dbReference type="ARBA" id="ARBA00007265"/>
    </source>
</evidence>
<dbReference type="Gene3D" id="3.30.460.10">
    <property type="entry name" value="Beta Polymerase, domain 2"/>
    <property type="match status" value="1"/>
</dbReference>
<dbReference type="GO" id="GO:0003723">
    <property type="term" value="F:RNA binding"/>
    <property type="evidence" value="ECO:0007669"/>
    <property type="project" value="UniProtKB-KW"/>
</dbReference>